<name>M7SQM8_EUTLA</name>
<dbReference type="HOGENOM" id="CLU_376838_0_0_1"/>
<gene>
    <name evidence="2" type="ORF">UCREL1_4223</name>
</gene>
<protein>
    <submittedName>
        <fullName evidence="2">Putative ankyrin and het domain protein</fullName>
    </submittedName>
</protein>
<feature type="compositionally biased region" description="Basic and acidic residues" evidence="1">
    <location>
        <begin position="528"/>
        <end position="591"/>
    </location>
</feature>
<feature type="region of interest" description="Disordered" evidence="1">
    <location>
        <begin position="528"/>
        <end position="650"/>
    </location>
</feature>
<evidence type="ECO:0000256" key="1">
    <source>
        <dbReference type="SAM" id="MobiDB-lite"/>
    </source>
</evidence>
<evidence type="ECO:0000313" key="2">
    <source>
        <dbReference type="EMBL" id="EMR68769.1"/>
    </source>
</evidence>
<proteinExistence type="predicted"/>
<feature type="compositionally biased region" description="Polar residues" evidence="1">
    <location>
        <begin position="622"/>
        <end position="632"/>
    </location>
</feature>
<feature type="compositionally biased region" description="Basic and acidic residues" evidence="1">
    <location>
        <begin position="638"/>
        <end position="650"/>
    </location>
</feature>
<dbReference type="KEGG" id="ela:UCREL1_4223"/>
<dbReference type="InterPro" id="IPR036291">
    <property type="entry name" value="NAD(P)-bd_dom_sf"/>
</dbReference>
<accession>M7SQM8</accession>
<evidence type="ECO:0000313" key="3">
    <source>
        <dbReference type="Proteomes" id="UP000012174"/>
    </source>
</evidence>
<feature type="compositionally biased region" description="Basic and acidic residues" evidence="1">
    <location>
        <begin position="609"/>
        <end position="621"/>
    </location>
</feature>
<dbReference type="SUPFAM" id="SSF51735">
    <property type="entry name" value="NAD(P)-binding Rossmann-fold domains"/>
    <property type="match status" value="1"/>
</dbReference>
<dbReference type="eggNOG" id="ENOG502QV31">
    <property type="taxonomic scope" value="Eukaryota"/>
</dbReference>
<reference evidence="3" key="1">
    <citation type="journal article" date="2013" name="Genome Announc.">
        <title>Draft genome sequence of the grapevine dieback fungus Eutypa lata UCR-EL1.</title>
        <authorList>
            <person name="Blanco-Ulate B."/>
            <person name="Rolshausen P.E."/>
            <person name="Cantu D."/>
        </authorList>
    </citation>
    <scope>NUCLEOTIDE SEQUENCE [LARGE SCALE GENOMIC DNA]</scope>
    <source>
        <strain evidence="3">UCR-EL1</strain>
    </source>
</reference>
<dbReference type="EMBL" id="KB706185">
    <property type="protein sequence ID" value="EMR68769.1"/>
    <property type="molecule type" value="Genomic_DNA"/>
</dbReference>
<dbReference type="PANTHER" id="PTHR24148:SF64">
    <property type="entry name" value="HETEROKARYON INCOMPATIBILITY DOMAIN-CONTAINING PROTEIN"/>
    <property type="match status" value="1"/>
</dbReference>
<dbReference type="Gene3D" id="3.40.50.720">
    <property type="entry name" value="NAD(P)-binding Rossmann-like Domain"/>
    <property type="match status" value="1"/>
</dbReference>
<sequence>MHLEQFDTLCSDERNAEKWQSLLLLMQRTWFFRRWVVQEIALAQDAVVHCGPDEISWKDFSVAIELFVEVETATHRLSEVMQKDPRFYHVPGWFEYVSALGASLLVEATNMVFRYYKPNKALPSKDSDTSLEANLADPISQRRPLLSLEYLVSKLSIFQASEPRDTIYALLAIANDGYPSAEGPDEEIVKGAREILSETAEQKPFSVNYAHPYADVCQTFIEFCISRSDKSRALVYHQAGIHIEKLGRKNADPLVAPPGHSRNYDAAQSTVIDQTVLQFKKRRGQQAHCMFVKGFILTEVEKTTDASQSGNIPEEWFKLAGWVTTQSEQEPNEEFWRTVPVILRRHVKDQTNIDEEEEEDRLFGEMEKRLQDENFLRRIIRNLKRKRRWQDRPEEVTNKQKLTSEWKFGKKEVREDLKKYKEYEKRLEEEKGKRDSNARTQEKSNATIDEVSKLGEQSGFYYEFLGECYIHGMMDGEAIREKSKRDQKHVQDRAEMDKFVSAKLASIAQTISRAPTMRDPRFNGIVHQHQDGAERPPSSDELKKQPDKEPGRKGEEKEKGGKLEDRWKKRGKEENKEMKGKNKVGGEEKGNDSNQPGRIGGPIRSQNKVPEKASDKKDLKEPNTSATNNTAVNLAGRADPDRDPEQQPKKGWENDFLLDITFELPVRSKENGEVAKASIIKTTNSSADIVVMTVDLTDFASVTAFLRQVNQEIGELHVVLLYAGVIIPRFTLGPEG</sequence>
<dbReference type="STRING" id="1287681.M7SQM8"/>
<dbReference type="OrthoDB" id="3477286at2759"/>
<dbReference type="AlphaFoldDB" id="M7SQM8"/>
<dbReference type="PANTHER" id="PTHR24148">
    <property type="entry name" value="ANKYRIN REPEAT DOMAIN-CONTAINING PROTEIN 39 HOMOLOG-RELATED"/>
    <property type="match status" value="1"/>
</dbReference>
<keyword evidence="3" id="KW-1185">Reference proteome</keyword>
<dbReference type="InterPro" id="IPR052895">
    <property type="entry name" value="HetReg/Transcr_Mod"/>
</dbReference>
<dbReference type="Proteomes" id="UP000012174">
    <property type="component" value="Unassembled WGS sequence"/>
</dbReference>
<organism evidence="2 3">
    <name type="scientific">Eutypa lata (strain UCR-EL1)</name>
    <name type="common">Grapevine dieback disease fungus</name>
    <name type="synonym">Eutypa armeniacae</name>
    <dbReference type="NCBI Taxonomy" id="1287681"/>
    <lineage>
        <taxon>Eukaryota</taxon>
        <taxon>Fungi</taxon>
        <taxon>Dikarya</taxon>
        <taxon>Ascomycota</taxon>
        <taxon>Pezizomycotina</taxon>
        <taxon>Sordariomycetes</taxon>
        <taxon>Xylariomycetidae</taxon>
        <taxon>Xylariales</taxon>
        <taxon>Diatrypaceae</taxon>
        <taxon>Eutypa</taxon>
    </lineage>
</organism>